<dbReference type="AlphaFoldDB" id="A0A1S2YS71"/>
<evidence type="ECO:0000313" key="4">
    <source>
        <dbReference type="RefSeq" id="XP_004509076.1"/>
    </source>
</evidence>
<dbReference type="Proteomes" id="UP000087171">
    <property type="component" value="Chromosome Ca7"/>
</dbReference>
<dbReference type="PaxDb" id="3827-XP_004509075.1"/>
<organism evidence="4">
    <name type="scientific">Cicer arietinum</name>
    <name type="common">Chickpea</name>
    <name type="synonym">Garbanzo</name>
    <dbReference type="NCBI Taxonomy" id="3827"/>
    <lineage>
        <taxon>Eukaryota</taxon>
        <taxon>Viridiplantae</taxon>
        <taxon>Streptophyta</taxon>
        <taxon>Embryophyta</taxon>
        <taxon>Tracheophyta</taxon>
        <taxon>Spermatophyta</taxon>
        <taxon>Magnoliopsida</taxon>
        <taxon>eudicotyledons</taxon>
        <taxon>Gunneridae</taxon>
        <taxon>Pentapetalae</taxon>
        <taxon>rosids</taxon>
        <taxon>fabids</taxon>
        <taxon>Fabales</taxon>
        <taxon>Fabaceae</taxon>
        <taxon>Papilionoideae</taxon>
        <taxon>50 kb inversion clade</taxon>
        <taxon>NPAAA clade</taxon>
        <taxon>Hologalegina</taxon>
        <taxon>IRL clade</taxon>
        <taxon>Cicereae</taxon>
        <taxon>Cicer</taxon>
    </lineage>
</organism>
<reference evidence="3 4" key="2">
    <citation type="submission" date="2023-09" db="UniProtKB">
        <authorList>
            <consortium name="RefSeq"/>
        </authorList>
    </citation>
    <scope>IDENTIFICATION</scope>
    <source>
        <tissue evidence="3 4">Etiolated seedlings</tissue>
    </source>
</reference>
<dbReference type="PANTHER" id="PTHR21277">
    <property type="entry name" value="TRANSCRIPTIONAL ADAPTER 1"/>
    <property type="match status" value="1"/>
</dbReference>
<accession>A0A1S2YS71</accession>
<dbReference type="GO" id="GO:0000124">
    <property type="term" value="C:SAGA complex"/>
    <property type="evidence" value="ECO:0007669"/>
    <property type="project" value="TreeGrafter"/>
</dbReference>
<dbReference type="InterPro" id="IPR024738">
    <property type="entry name" value="Hfi1/Tada1"/>
</dbReference>
<feature type="compositionally biased region" description="Polar residues" evidence="1">
    <location>
        <begin position="139"/>
        <end position="172"/>
    </location>
</feature>
<reference evidence="2" key="1">
    <citation type="journal article" date="2013" name="Nat. Biotechnol.">
        <title>Draft genome sequence of chickpea (Cicer arietinum) provides a resource for trait improvement.</title>
        <authorList>
            <person name="Varshney R.K."/>
            <person name="Song C."/>
            <person name="Saxena R.K."/>
            <person name="Azam S."/>
            <person name="Yu S."/>
            <person name="Sharpe A.G."/>
            <person name="Cannon S."/>
            <person name="Baek J."/>
            <person name="Rosen B.D."/>
            <person name="Tar'an B."/>
            <person name="Millan T."/>
            <person name="Zhang X."/>
            <person name="Ramsay L.D."/>
            <person name="Iwata A."/>
            <person name="Wang Y."/>
            <person name="Nelson W."/>
            <person name="Farmer A.D."/>
            <person name="Gaur P.M."/>
            <person name="Soderlund C."/>
            <person name="Penmetsa R.V."/>
            <person name="Xu C."/>
            <person name="Bharti A.K."/>
            <person name="He W."/>
            <person name="Winter P."/>
            <person name="Zhao S."/>
            <person name="Hane J.K."/>
            <person name="Carrasquilla-Garcia N."/>
            <person name="Condie J.A."/>
            <person name="Upadhyaya H.D."/>
            <person name="Luo M.C."/>
            <person name="Thudi M."/>
            <person name="Gowda C.L."/>
            <person name="Singh N.P."/>
            <person name="Lichtenzveig J."/>
            <person name="Gali K.K."/>
            <person name="Rubio J."/>
            <person name="Nadarajan N."/>
            <person name="Dolezel J."/>
            <person name="Bansal K.C."/>
            <person name="Xu X."/>
            <person name="Edwards D."/>
            <person name="Zhang G."/>
            <person name="Kahl G."/>
            <person name="Gil J."/>
            <person name="Singh K.B."/>
            <person name="Datta S.K."/>
            <person name="Jackson S.A."/>
            <person name="Wang J."/>
            <person name="Cook D.R."/>
        </authorList>
    </citation>
    <scope>NUCLEOTIDE SEQUENCE [LARGE SCALE GENOMIC DNA]</scope>
    <source>
        <strain evidence="2">cv. CDC Frontier</strain>
    </source>
</reference>
<dbReference type="KEGG" id="cam:101509779"/>
<name>A0A1S2YS71_CICAR</name>
<keyword evidence="2" id="KW-1185">Reference proteome</keyword>
<dbReference type="RefSeq" id="XP_004509076.1">
    <property type="nucleotide sequence ID" value="XM_004509019.3"/>
</dbReference>
<dbReference type="GO" id="GO:0006357">
    <property type="term" value="P:regulation of transcription by RNA polymerase II"/>
    <property type="evidence" value="ECO:0007669"/>
    <property type="project" value="TreeGrafter"/>
</dbReference>
<evidence type="ECO:0000313" key="2">
    <source>
        <dbReference type="Proteomes" id="UP000087171"/>
    </source>
</evidence>
<evidence type="ECO:0000256" key="1">
    <source>
        <dbReference type="SAM" id="MobiDB-lite"/>
    </source>
</evidence>
<dbReference type="PANTHER" id="PTHR21277:SF29">
    <property type="entry name" value="TRANSCRIPTIONAL REGULATOR OF RNA POLII, SAGA, SUBUNIT"/>
    <property type="match status" value="1"/>
</dbReference>
<sequence>MPAVRYFSPDDTVNQKLQIQTRLGSLKSCKYFNLLTRYLSLKVSKHEFDRLCLAIIGRENVPLHNHFIKSILKKSCLPKIAPAKQSRVEGPLTVKTPNGCNNLQNLCKDFLKSPRKSRTPSLRDRRFKDRPSPLGPHGKNNSNGFENSTPKTQEGFENSTPKTQEQQSNTEPFSVGNKLPVPVEDGEEVDQDSERLAEIRKSPIRAPLGIPIYDNRAQRLTREGLPPGSVTDTCESNGHLPDTHSLMKRMEHNLETEECKVSADAANVLNKALDVYLKRLIKPCLDLATSKSVNKFSGRIQSGKNKLATKRCVQKQIGSASASISEFRTAMELNPTILGEDWPLHLEKVCFRAMEE</sequence>
<dbReference type="STRING" id="3827.A0A1S2YS71"/>
<protein>
    <submittedName>
        <fullName evidence="3 4">Uncharacterized protein LOC101509779</fullName>
    </submittedName>
</protein>
<dbReference type="CDD" id="cd22933">
    <property type="entry name" value="HFD_HFI1"/>
    <property type="match status" value="1"/>
</dbReference>
<dbReference type="OrthoDB" id="10264870at2759"/>
<gene>
    <name evidence="3 4" type="primary">LOC101509779</name>
</gene>
<evidence type="ECO:0000313" key="3">
    <source>
        <dbReference type="RefSeq" id="XP_004509075.1"/>
    </source>
</evidence>
<feature type="region of interest" description="Disordered" evidence="1">
    <location>
        <begin position="111"/>
        <end position="191"/>
    </location>
</feature>
<feature type="compositionally biased region" description="Basic and acidic residues" evidence="1">
    <location>
        <begin position="121"/>
        <end position="131"/>
    </location>
</feature>
<dbReference type="RefSeq" id="XP_004509075.1">
    <property type="nucleotide sequence ID" value="XM_004509018.3"/>
</dbReference>
<dbReference type="eggNOG" id="ENOG502QRE7">
    <property type="taxonomic scope" value="Eukaryota"/>
</dbReference>
<dbReference type="GeneID" id="101509779"/>
<dbReference type="GO" id="GO:0003713">
    <property type="term" value="F:transcription coactivator activity"/>
    <property type="evidence" value="ECO:0007669"/>
    <property type="project" value="TreeGrafter"/>
</dbReference>
<proteinExistence type="predicted"/>
<dbReference type="Pfam" id="PF12767">
    <property type="entry name" value="SAGA-Tad1"/>
    <property type="match status" value="1"/>
</dbReference>